<feature type="transmembrane region" description="Helical" evidence="1">
    <location>
        <begin position="25"/>
        <end position="44"/>
    </location>
</feature>
<keyword evidence="1" id="KW-0472">Membrane</keyword>
<feature type="transmembrane region" description="Helical" evidence="1">
    <location>
        <begin position="106"/>
        <end position="122"/>
    </location>
</feature>
<dbReference type="Proteomes" id="UP000254640">
    <property type="component" value="Unassembled WGS sequence"/>
</dbReference>
<evidence type="ECO:0000313" key="2">
    <source>
        <dbReference type="EMBL" id="SUB17440.1"/>
    </source>
</evidence>
<accession>A0A379AJM1</accession>
<name>A0A379AJM1_ENTAG</name>
<keyword evidence="1" id="KW-1133">Transmembrane helix</keyword>
<protein>
    <submittedName>
        <fullName evidence="2">Predicted membrane protein</fullName>
    </submittedName>
</protein>
<sequence length="201" mass="22469">MGWLALLGALLCVSSQLLRTQHLLLWYPVAVNLAMLLVFWRLTLECDAAGGTHRPGCVSPCFPLRQCAIPAASPKSGACFFIGNGSMAIYTCLLGDLRLWTLWNGGISYLLIAVLMSAEWLVRQRVRRKSMRVADWLTGDDREVAWRGDQRLMLSTMHRQVVALSQRFSGTTGQATGRSALMTATVFVWRCWHAGMPVKRR</sequence>
<proteinExistence type="predicted"/>
<keyword evidence="1" id="KW-0812">Transmembrane</keyword>
<dbReference type="EMBL" id="UGSO01000001">
    <property type="protein sequence ID" value="SUB17440.1"/>
    <property type="molecule type" value="Genomic_DNA"/>
</dbReference>
<dbReference type="AlphaFoldDB" id="A0A379AJM1"/>
<reference evidence="2 3" key="1">
    <citation type="submission" date="2018-06" db="EMBL/GenBank/DDBJ databases">
        <authorList>
            <consortium name="Pathogen Informatics"/>
            <person name="Doyle S."/>
        </authorList>
    </citation>
    <scope>NUCLEOTIDE SEQUENCE [LARGE SCALE GENOMIC DNA]</scope>
    <source>
        <strain evidence="2 3">NCTC9381</strain>
    </source>
</reference>
<evidence type="ECO:0000256" key="1">
    <source>
        <dbReference type="SAM" id="Phobius"/>
    </source>
</evidence>
<organism evidence="2 3">
    <name type="scientific">Enterobacter agglomerans</name>
    <name type="common">Erwinia herbicola</name>
    <name type="synonym">Pantoea agglomerans</name>
    <dbReference type="NCBI Taxonomy" id="549"/>
    <lineage>
        <taxon>Bacteria</taxon>
        <taxon>Pseudomonadati</taxon>
        <taxon>Pseudomonadota</taxon>
        <taxon>Gammaproteobacteria</taxon>
        <taxon>Enterobacterales</taxon>
        <taxon>Erwiniaceae</taxon>
        <taxon>Pantoea</taxon>
        <taxon>Pantoea agglomerans group</taxon>
    </lineage>
</organism>
<evidence type="ECO:0000313" key="3">
    <source>
        <dbReference type="Proteomes" id="UP000254640"/>
    </source>
</evidence>
<keyword evidence="3" id="KW-1185">Reference proteome</keyword>
<gene>
    <name evidence="2" type="ORF">NCTC9381_03363</name>
</gene>